<name>F0SFA1_RUBBR</name>
<feature type="domain" description="Methyltransferase" evidence="1">
    <location>
        <begin position="53"/>
        <end position="152"/>
    </location>
</feature>
<dbReference type="HOGENOM" id="CLU_092709_0_0_0"/>
<keyword evidence="2" id="KW-0489">Methyltransferase</keyword>
<dbReference type="RefSeq" id="WP_013626999.1">
    <property type="nucleotide sequence ID" value="NC_015174.1"/>
</dbReference>
<dbReference type="GO" id="GO:0032259">
    <property type="term" value="P:methylation"/>
    <property type="evidence" value="ECO:0007669"/>
    <property type="project" value="UniProtKB-KW"/>
</dbReference>
<dbReference type="Pfam" id="PF13649">
    <property type="entry name" value="Methyltransf_25"/>
    <property type="match status" value="1"/>
</dbReference>
<proteinExistence type="predicted"/>
<dbReference type="InterPro" id="IPR050723">
    <property type="entry name" value="CFA/CMAS"/>
</dbReference>
<dbReference type="InterPro" id="IPR029063">
    <property type="entry name" value="SAM-dependent_MTases_sf"/>
</dbReference>
<gene>
    <name evidence="2" type="ordered locus">Plabr_0629</name>
</gene>
<dbReference type="PANTHER" id="PTHR43667:SF2">
    <property type="entry name" value="FATTY ACID C-METHYL TRANSFERASE"/>
    <property type="match status" value="1"/>
</dbReference>
<dbReference type="CDD" id="cd02440">
    <property type="entry name" value="AdoMet_MTases"/>
    <property type="match status" value="1"/>
</dbReference>
<sequence>MTAANKDRAQEDAKTKHFYDRISSAYDALADSNEHKARETGLAALAIQPGETVLEIGFGTGHSLIQLAEANGPDGKVIGVDISEGMKKVAGDRVSEAGLQDRVDLHVASVPPIPLDDDSVDAVSMSMTLELFPLETIPQVLTEIKRVLKPGGRLAVVCMATVKEGDRASSLEKTYIWMHQHFPHIVDCQPIPAEDLIEQSGLKLTHQERLEIWTMPVAAVVAQNV</sequence>
<evidence type="ECO:0000313" key="3">
    <source>
        <dbReference type="Proteomes" id="UP000006860"/>
    </source>
</evidence>
<evidence type="ECO:0000313" key="2">
    <source>
        <dbReference type="EMBL" id="ADY58256.1"/>
    </source>
</evidence>
<dbReference type="InterPro" id="IPR041698">
    <property type="entry name" value="Methyltransf_25"/>
</dbReference>
<dbReference type="SUPFAM" id="SSF53335">
    <property type="entry name" value="S-adenosyl-L-methionine-dependent methyltransferases"/>
    <property type="match status" value="1"/>
</dbReference>
<accession>F0SFA1</accession>
<evidence type="ECO:0000259" key="1">
    <source>
        <dbReference type="Pfam" id="PF13649"/>
    </source>
</evidence>
<dbReference type="GO" id="GO:0008168">
    <property type="term" value="F:methyltransferase activity"/>
    <property type="evidence" value="ECO:0007669"/>
    <property type="project" value="UniProtKB-KW"/>
</dbReference>
<dbReference type="eggNOG" id="COG2226">
    <property type="taxonomic scope" value="Bacteria"/>
</dbReference>
<keyword evidence="3" id="KW-1185">Reference proteome</keyword>
<dbReference type="KEGG" id="pbs:Plabr_0629"/>
<reference evidence="3" key="1">
    <citation type="submission" date="2011-02" db="EMBL/GenBank/DDBJ databases">
        <title>The complete genome of Planctomyces brasiliensis DSM 5305.</title>
        <authorList>
            <person name="Lucas S."/>
            <person name="Copeland A."/>
            <person name="Lapidus A."/>
            <person name="Bruce D."/>
            <person name="Goodwin L."/>
            <person name="Pitluck S."/>
            <person name="Kyrpides N."/>
            <person name="Mavromatis K."/>
            <person name="Pagani I."/>
            <person name="Ivanova N."/>
            <person name="Ovchinnikova G."/>
            <person name="Lu M."/>
            <person name="Detter J.C."/>
            <person name="Han C."/>
            <person name="Land M."/>
            <person name="Hauser L."/>
            <person name="Markowitz V."/>
            <person name="Cheng J.-F."/>
            <person name="Hugenholtz P."/>
            <person name="Woyke T."/>
            <person name="Wu D."/>
            <person name="Tindall B."/>
            <person name="Pomrenke H.G."/>
            <person name="Brambilla E."/>
            <person name="Klenk H.-P."/>
            <person name="Eisen J.A."/>
        </authorList>
    </citation>
    <scope>NUCLEOTIDE SEQUENCE [LARGE SCALE GENOMIC DNA]</scope>
    <source>
        <strain evidence="3">ATCC 49424 / DSM 5305 / JCM 21570 / NBRC 103401 / IFAM 1448</strain>
    </source>
</reference>
<dbReference type="Gene3D" id="3.40.50.150">
    <property type="entry name" value="Vaccinia Virus protein VP39"/>
    <property type="match status" value="1"/>
</dbReference>
<dbReference type="STRING" id="756272.Plabr_0629"/>
<protein>
    <submittedName>
        <fullName evidence="2">Methyltransferase type 11</fullName>
    </submittedName>
</protein>
<dbReference type="EMBL" id="CP002546">
    <property type="protein sequence ID" value="ADY58256.1"/>
    <property type="molecule type" value="Genomic_DNA"/>
</dbReference>
<organism evidence="2 3">
    <name type="scientific">Rubinisphaera brasiliensis (strain ATCC 49424 / DSM 5305 / JCM 21570 / IAM 15109 / NBRC 103401 / IFAM 1448)</name>
    <name type="common">Planctomyces brasiliensis</name>
    <dbReference type="NCBI Taxonomy" id="756272"/>
    <lineage>
        <taxon>Bacteria</taxon>
        <taxon>Pseudomonadati</taxon>
        <taxon>Planctomycetota</taxon>
        <taxon>Planctomycetia</taxon>
        <taxon>Planctomycetales</taxon>
        <taxon>Planctomycetaceae</taxon>
        <taxon>Rubinisphaera</taxon>
    </lineage>
</organism>
<dbReference type="OrthoDB" id="282790at2"/>
<dbReference type="Proteomes" id="UP000006860">
    <property type="component" value="Chromosome"/>
</dbReference>
<dbReference type="PANTHER" id="PTHR43667">
    <property type="entry name" value="CYCLOPROPANE-FATTY-ACYL-PHOSPHOLIPID SYNTHASE"/>
    <property type="match status" value="1"/>
</dbReference>
<dbReference type="AlphaFoldDB" id="F0SFA1"/>
<keyword evidence="2" id="KW-0808">Transferase</keyword>